<feature type="domain" description="MacB-like periplasmic core" evidence="8">
    <location>
        <begin position="20"/>
        <end position="240"/>
    </location>
</feature>
<feature type="transmembrane region" description="Helical" evidence="6">
    <location>
        <begin position="326"/>
        <end position="352"/>
    </location>
</feature>
<comment type="subcellular location">
    <subcellularLocation>
        <location evidence="1">Cell membrane</location>
        <topology evidence="1">Multi-pass membrane protein</topology>
    </subcellularLocation>
</comment>
<evidence type="ECO:0000256" key="6">
    <source>
        <dbReference type="SAM" id="Phobius"/>
    </source>
</evidence>
<sequence length="786" mass="87854">MLKNYLKATIRNLVRNKIFSTINIFGLAIGLASALFIGLWINDEYSFDKQHKKGDRIYKVINEIEFNGKPEVTTNSPIPFAEVLSTEVPGIAQTIKMSKPHFSLFKYVDRKIEEAGIYADTNILEVFDFELVKGDRKTALNNKFSLLITEGLAERIFQGEDAMGKSITVDDWGYRNDYTVTGIIKDIPQQSSLQLEYIMPYETYLDHRPWYNKWSLYNEPLFVLLEEEAVEAEVEDAISKIIYQHYEGLKTTSYLYPYQELYLHSNFTKGIAAEGRIIYVRMFAVIGLLIILIACINFMNLSTAKAAQRAKEVGIRKTIGAHKNSLIIQFLGESVLLALVSGTIAVTTTQALLPFFNALTGKAIEMPLDNPYFMGIVCLTCVATGLLAGIYPALYLSAFSPSKVLKGIYKGGKAFGGFRKLLVVVQFTLSLIFIVGSIFIYKQFEYVMNKDLGANKDNIIFHHLNGIMGDPSAYKNDVMALPGVKNMTVSSSSPFSIVSSTIEVSWPGNPDNENITFDIIQADEDFVETFGLRFKTKLDAPLKSDSINVQFLLNEEAAKVMGLNDPVGAAITTFSAQGQVVGIVEDFHNKSFFEKISPVVIIITDHRIWGSYIALEDGGNLEETIAGIKAVYDKYEHSYPFDYSFVNEEFAEKYVAVRKVGELSGIFSAIAIVVSCLGLFGLSAFIAEQRKAELGIRKAFGASISQLIFTFLKQFLWLVAMAFTVSAPLCWYFVNNWLHQFEYKIDIAPVPFLIGGFLVLLIALCTVSFNTIRVAIANPADTLRQE</sequence>
<dbReference type="GO" id="GO:0005886">
    <property type="term" value="C:plasma membrane"/>
    <property type="evidence" value="ECO:0007669"/>
    <property type="project" value="UniProtKB-SubCell"/>
</dbReference>
<keyword evidence="3 6" id="KW-0812">Transmembrane</keyword>
<feature type="transmembrane region" description="Helical" evidence="6">
    <location>
        <begin position="21"/>
        <end position="41"/>
    </location>
</feature>
<keyword evidence="2" id="KW-1003">Cell membrane</keyword>
<feature type="domain" description="ABC3 transporter permease C-terminal" evidence="7">
    <location>
        <begin position="285"/>
        <end position="400"/>
    </location>
</feature>
<proteinExistence type="predicted"/>
<dbReference type="PATRIC" id="fig|1237149.3.peg.5659"/>
<evidence type="ECO:0000256" key="3">
    <source>
        <dbReference type="ARBA" id="ARBA00022692"/>
    </source>
</evidence>
<evidence type="ECO:0000256" key="2">
    <source>
        <dbReference type="ARBA" id="ARBA00022475"/>
    </source>
</evidence>
<dbReference type="InterPro" id="IPR025857">
    <property type="entry name" value="MacB_PCD"/>
</dbReference>
<feature type="transmembrane region" description="Helical" evidence="6">
    <location>
        <begin position="715"/>
        <end position="734"/>
    </location>
</feature>
<keyword evidence="4 6" id="KW-1133">Transmembrane helix</keyword>
<gene>
    <name evidence="9" type="ORF">C900_00579</name>
</gene>
<protein>
    <submittedName>
        <fullName evidence="9">Putative ABC transporter permease</fullName>
    </submittedName>
</protein>
<dbReference type="PANTHER" id="PTHR30572">
    <property type="entry name" value="MEMBRANE COMPONENT OF TRANSPORTER-RELATED"/>
    <property type="match status" value="1"/>
</dbReference>
<evidence type="ECO:0000256" key="5">
    <source>
        <dbReference type="ARBA" id="ARBA00023136"/>
    </source>
</evidence>
<organism evidence="9 10">
    <name type="scientific">Fulvivirga imtechensis AK7</name>
    <dbReference type="NCBI Taxonomy" id="1237149"/>
    <lineage>
        <taxon>Bacteria</taxon>
        <taxon>Pseudomonadati</taxon>
        <taxon>Bacteroidota</taxon>
        <taxon>Cytophagia</taxon>
        <taxon>Cytophagales</taxon>
        <taxon>Fulvivirgaceae</taxon>
        <taxon>Fulvivirga</taxon>
    </lineage>
</organism>
<dbReference type="Pfam" id="PF12704">
    <property type="entry name" value="MacB_PCD"/>
    <property type="match status" value="1"/>
</dbReference>
<accession>L8JHG4</accession>
<feature type="transmembrane region" description="Helical" evidence="6">
    <location>
        <begin position="666"/>
        <end position="687"/>
    </location>
</feature>
<evidence type="ECO:0000259" key="8">
    <source>
        <dbReference type="Pfam" id="PF12704"/>
    </source>
</evidence>
<dbReference type="Pfam" id="PF02687">
    <property type="entry name" value="FtsX"/>
    <property type="match status" value="2"/>
</dbReference>
<keyword evidence="5 6" id="KW-0472">Membrane</keyword>
<dbReference type="eggNOG" id="COG0577">
    <property type="taxonomic scope" value="Bacteria"/>
</dbReference>
<feature type="transmembrane region" description="Helical" evidence="6">
    <location>
        <begin position="421"/>
        <end position="441"/>
    </location>
</feature>
<dbReference type="STRING" id="1237149.C900_00579"/>
<dbReference type="GO" id="GO:0022857">
    <property type="term" value="F:transmembrane transporter activity"/>
    <property type="evidence" value="ECO:0007669"/>
    <property type="project" value="TreeGrafter"/>
</dbReference>
<keyword evidence="10" id="KW-1185">Reference proteome</keyword>
<dbReference type="PANTHER" id="PTHR30572:SF18">
    <property type="entry name" value="ABC-TYPE MACROLIDE FAMILY EXPORT SYSTEM PERMEASE COMPONENT 2"/>
    <property type="match status" value="1"/>
</dbReference>
<evidence type="ECO:0000256" key="4">
    <source>
        <dbReference type="ARBA" id="ARBA00022989"/>
    </source>
</evidence>
<evidence type="ECO:0000256" key="1">
    <source>
        <dbReference type="ARBA" id="ARBA00004651"/>
    </source>
</evidence>
<evidence type="ECO:0000313" key="10">
    <source>
        <dbReference type="Proteomes" id="UP000011135"/>
    </source>
</evidence>
<feature type="transmembrane region" description="Helical" evidence="6">
    <location>
        <begin position="372"/>
        <end position="400"/>
    </location>
</feature>
<name>L8JHG4_9BACT</name>
<dbReference type="RefSeq" id="WP_009583480.1">
    <property type="nucleotide sequence ID" value="NZ_AMZN01000127.1"/>
</dbReference>
<evidence type="ECO:0000313" key="9">
    <source>
        <dbReference type="EMBL" id="ELR68276.1"/>
    </source>
</evidence>
<dbReference type="InterPro" id="IPR050250">
    <property type="entry name" value="Macrolide_Exporter_MacB"/>
</dbReference>
<evidence type="ECO:0000259" key="7">
    <source>
        <dbReference type="Pfam" id="PF02687"/>
    </source>
</evidence>
<comment type="caution">
    <text evidence="9">The sequence shown here is derived from an EMBL/GenBank/DDBJ whole genome shotgun (WGS) entry which is preliminary data.</text>
</comment>
<feature type="transmembrane region" description="Helical" evidence="6">
    <location>
        <begin position="754"/>
        <end position="776"/>
    </location>
</feature>
<dbReference type="AlphaFoldDB" id="L8JHG4"/>
<feature type="transmembrane region" description="Helical" evidence="6">
    <location>
        <begin position="278"/>
        <end position="299"/>
    </location>
</feature>
<dbReference type="EMBL" id="AMZN01000127">
    <property type="protein sequence ID" value="ELR68276.1"/>
    <property type="molecule type" value="Genomic_DNA"/>
</dbReference>
<reference evidence="9 10" key="1">
    <citation type="submission" date="2012-12" db="EMBL/GenBank/DDBJ databases">
        <title>Genome assembly of Fulvivirga imtechensis AK7.</title>
        <authorList>
            <person name="Nupur N."/>
            <person name="Khatri I."/>
            <person name="Kumar R."/>
            <person name="Subramanian S."/>
            <person name="Pinnaka A."/>
        </authorList>
    </citation>
    <scope>NUCLEOTIDE SEQUENCE [LARGE SCALE GENOMIC DNA]</scope>
    <source>
        <strain evidence="9 10">AK7</strain>
    </source>
</reference>
<dbReference type="Proteomes" id="UP000011135">
    <property type="component" value="Unassembled WGS sequence"/>
</dbReference>
<feature type="domain" description="ABC3 transporter permease C-terminal" evidence="7">
    <location>
        <begin position="666"/>
        <end position="778"/>
    </location>
</feature>
<dbReference type="InterPro" id="IPR003838">
    <property type="entry name" value="ABC3_permease_C"/>
</dbReference>